<evidence type="ECO:0000313" key="5">
    <source>
        <dbReference type="Proteomes" id="UP001156974"/>
    </source>
</evidence>
<protein>
    <recommendedName>
        <fullName evidence="6">Pancortin-3</fullName>
    </recommendedName>
</protein>
<dbReference type="EMBL" id="JAKUMG010000014">
    <property type="protein sequence ID" value="MDI4670950.1"/>
    <property type="molecule type" value="Genomic_DNA"/>
</dbReference>
<sequence>MHDYAVFGHDRSAIGRWLGFISIALSGGVAQLLAIASNLSGIEAFTKATITTGVVYFLLHWIFNKWVWKISFFEVPNLNGEWELKGQTLNDDGTTKFDWEGSIGIEQTWKNIQVHLKTKNSQSESYTATLSKRFGPTGGWLLSYSYKNEPEIEQSHELNSHKGYCEVEFNKELTVGKASYFNSAGRKTFGVMILKRINND</sequence>
<dbReference type="RefSeq" id="WP_175083592.1">
    <property type="nucleotide sequence ID" value="NZ_JAKUMG010000014.1"/>
</dbReference>
<feature type="domain" description="Cap1-like TM helices" evidence="3">
    <location>
        <begin position="13"/>
        <end position="69"/>
    </location>
</feature>
<organism evidence="4 5">
    <name type="scientific">Pseudoalteromonas shioyasakiensis</name>
    <dbReference type="NCBI Taxonomy" id="1190813"/>
    <lineage>
        <taxon>Bacteria</taxon>
        <taxon>Pseudomonadati</taxon>
        <taxon>Pseudomonadota</taxon>
        <taxon>Gammaproteobacteria</taxon>
        <taxon>Alteromonadales</taxon>
        <taxon>Pseudoalteromonadaceae</taxon>
        <taxon>Pseudoalteromonas</taxon>
    </lineage>
</organism>
<keyword evidence="1" id="KW-0472">Membrane</keyword>
<feature type="transmembrane region" description="Helical" evidence="1">
    <location>
        <begin position="17"/>
        <end position="39"/>
    </location>
</feature>
<dbReference type="InterPro" id="IPR041208">
    <property type="entry name" value="Cap15"/>
</dbReference>
<dbReference type="Pfam" id="PF18153">
    <property type="entry name" value="Cap15_CD_rec"/>
    <property type="match status" value="1"/>
</dbReference>
<gene>
    <name evidence="4" type="ORF">MKZ47_17925</name>
</gene>
<accession>A0ABT6U448</accession>
<dbReference type="Proteomes" id="UP001156974">
    <property type="component" value="Unassembled WGS sequence"/>
</dbReference>
<reference evidence="4 5" key="1">
    <citation type="submission" date="2022-02" db="EMBL/GenBank/DDBJ databases">
        <title>Genome analysis of Beneficial Microorganisms for Coral consortium from Pocillopora damicornis.</title>
        <authorList>
            <person name="Rosado P.M."/>
            <person name="Cardoso P.M."/>
            <person name="Rosado J.G."/>
            <person name="Schultz J."/>
            <person name="Rocha U."/>
            <person name="Costa T.K."/>
            <person name="Peixoto R.S."/>
        </authorList>
    </citation>
    <scope>NUCLEOTIDE SEQUENCE [LARGE SCALE GENOMIC DNA]</scope>
    <source>
        <strain evidence="4 5">BMC5</strain>
    </source>
</reference>
<proteinExistence type="predicted"/>
<dbReference type="Pfam" id="PF23471">
    <property type="entry name" value="Cap15_TM"/>
    <property type="match status" value="1"/>
</dbReference>
<evidence type="ECO:0000259" key="2">
    <source>
        <dbReference type="Pfam" id="PF18153"/>
    </source>
</evidence>
<evidence type="ECO:0008006" key="6">
    <source>
        <dbReference type="Google" id="ProtNLM"/>
    </source>
</evidence>
<feature type="transmembrane region" description="Helical" evidence="1">
    <location>
        <begin position="45"/>
        <end position="63"/>
    </location>
</feature>
<keyword evidence="5" id="KW-1185">Reference proteome</keyword>
<keyword evidence="1" id="KW-0812">Transmembrane</keyword>
<evidence type="ECO:0000256" key="1">
    <source>
        <dbReference type="SAM" id="Phobius"/>
    </source>
</evidence>
<comment type="caution">
    <text evidence="4">The sequence shown here is derived from an EMBL/GenBank/DDBJ whole genome shotgun (WGS) entry which is preliminary data.</text>
</comment>
<evidence type="ECO:0000313" key="4">
    <source>
        <dbReference type="EMBL" id="MDI4670950.1"/>
    </source>
</evidence>
<dbReference type="InterPro" id="IPR056338">
    <property type="entry name" value="Cap15-like_TM"/>
</dbReference>
<keyword evidence="1" id="KW-1133">Transmembrane helix</keyword>
<evidence type="ECO:0000259" key="3">
    <source>
        <dbReference type="Pfam" id="PF23471"/>
    </source>
</evidence>
<feature type="domain" description="CD-NTase-associated protein 15" evidence="2">
    <location>
        <begin position="74"/>
        <end position="196"/>
    </location>
</feature>
<name>A0ABT6U448_9GAMM</name>